<feature type="domain" description="Neurotransmitter-gated ion-channel transmembrane" evidence="22">
    <location>
        <begin position="199"/>
        <end position="405"/>
    </location>
</feature>
<feature type="transmembrane region" description="Helical" evidence="20">
    <location>
        <begin position="288"/>
        <end position="306"/>
    </location>
</feature>
<evidence type="ECO:0000313" key="23">
    <source>
        <dbReference type="EMBL" id="KAJ3586190.1"/>
    </source>
</evidence>
<dbReference type="InterPro" id="IPR036719">
    <property type="entry name" value="Neuro-gated_channel_TM_sf"/>
</dbReference>
<gene>
    <name evidence="23" type="ORF">NHX12_012591</name>
</gene>
<dbReference type="Gene3D" id="2.70.170.10">
    <property type="entry name" value="Neurotransmitter-gated ion-channel ligand-binding domain"/>
    <property type="match status" value="1"/>
</dbReference>
<keyword evidence="4" id="KW-0732">Signal</keyword>
<evidence type="ECO:0000256" key="5">
    <source>
        <dbReference type="ARBA" id="ARBA00022989"/>
    </source>
</evidence>
<keyword evidence="5 20" id="KW-1133">Transmembrane helix</keyword>
<dbReference type="CDD" id="cd19063">
    <property type="entry name" value="LGIC_TM_5-HT3"/>
    <property type="match status" value="1"/>
</dbReference>
<keyword evidence="11" id="KW-0325">Glycoprotein</keyword>
<keyword evidence="1 20" id="KW-0813">Transport</keyword>
<keyword evidence="8 20" id="KW-0472">Membrane</keyword>
<evidence type="ECO:0000256" key="10">
    <source>
        <dbReference type="ARBA" id="ARBA00023170"/>
    </source>
</evidence>
<dbReference type="GO" id="GO:0004888">
    <property type="term" value="F:transmembrane signaling receptor activity"/>
    <property type="evidence" value="ECO:0007669"/>
    <property type="project" value="InterPro"/>
</dbReference>
<dbReference type="FunFam" id="2.70.170.10:FF:000017">
    <property type="entry name" value="5-hydroxytryptamine receptor 3A"/>
    <property type="match status" value="1"/>
</dbReference>
<evidence type="ECO:0000259" key="21">
    <source>
        <dbReference type="Pfam" id="PF02931"/>
    </source>
</evidence>
<dbReference type="Gene3D" id="1.20.58.390">
    <property type="entry name" value="Neurotransmitter-gated ion-channel transmembrane domain"/>
    <property type="match status" value="1"/>
</dbReference>
<evidence type="ECO:0000256" key="16">
    <source>
        <dbReference type="ARBA" id="ARBA00034430"/>
    </source>
</evidence>
<evidence type="ECO:0000313" key="24">
    <source>
        <dbReference type="Proteomes" id="UP001148018"/>
    </source>
</evidence>
<dbReference type="EMBL" id="JANIIK010000117">
    <property type="protein sequence ID" value="KAJ3586190.1"/>
    <property type="molecule type" value="Genomic_DNA"/>
</dbReference>
<dbReference type="SUPFAM" id="SSF63712">
    <property type="entry name" value="Nicotinic receptor ligand binding domain-like"/>
    <property type="match status" value="1"/>
</dbReference>
<evidence type="ECO:0000256" key="7">
    <source>
        <dbReference type="ARBA" id="ARBA00023065"/>
    </source>
</evidence>
<dbReference type="GO" id="GO:0045211">
    <property type="term" value="C:postsynaptic membrane"/>
    <property type="evidence" value="ECO:0007669"/>
    <property type="project" value="UniProtKB-SubCell"/>
</dbReference>
<comment type="function">
    <text evidence="19">Forms serotonin (5-hydroxytryptamine/5-HT3)-activated cation-selective channel complexes, which when activated cause fast, depolarizing responses in neurons.</text>
</comment>
<keyword evidence="3 20" id="KW-0812">Transmembrane</keyword>
<evidence type="ECO:0000256" key="11">
    <source>
        <dbReference type="ARBA" id="ARBA00023180"/>
    </source>
</evidence>
<evidence type="ECO:0000256" key="8">
    <source>
        <dbReference type="ARBA" id="ARBA00023136"/>
    </source>
</evidence>
<feature type="transmembrane region" description="Helical" evidence="20">
    <location>
        <begin position="392"/>
        <end position="412"/>
    </location>
</feature>
<evidence type="ECO:0000256" key="3">
    <source>
        <dbReference type="ARBA" id="ARBA00022692"/>
    </source>
</evidence>
<evidence type="ECO:0000256" key="9">
    <source>
        <dbReference type="ARBA" id="ARBA00023157"/>
    </source>
</evidence>
<accession>A0A9Q0DFR0</accession>
<feature type="transmembrane region" description="Helical" evidence="20">
    <location>
        <begin position="257"/>
        <end position="276"/>
    </location>
</feature>
<protein>
    <recommendedName>
        <fullName evidence="25">5-hydroxytryptamine receptor 3A-like</fullName>
    </recommendedName>
</protein>
<dbReference type="Proteomes" id="UP001148018">
    <property type="component" value="Unassembled WGS sequence"/>
</dbReference>
<keyword evidence="6" id="KW-0770">Synapse</keyword>
<comment type="catalytic activity">
    <reaction evidence="18">
        <text>Ca(2+)(in) = Ca(2+)(out)</text>
        <dbReference type="Rhea" id="RHEA:29671"/>
        <dbReference type="ChEBI" id="CHEBI:29108"/>
    </reaction>
</comment>
<keyword evidence="10" id="KW-0675">Receptor</keyword>
<dbReference type="OrthoDB" id="6097796at2759"/>
<evidence type="ECO:0000256" key="12">
    <source>
        <dbReference type="ARBA" id="ARBA00023257"/>
    </source>
</evidence>
<feature type="transmembrane region" description="Helical" evidence="20">
    <location>
        <begin position="6"/>
        <end position="29"/>
    </location>
</feature>
<keyword evidence="14 20" id="KW-0407">Ion channel</keyword>
<comment type="catalytic activity">
    <reaction evidence="17">
        <text>Na(+)(in) = Na(+)(out)</text>
        <dbReference type="Rhea" id="RHEA:34963"/>
        <dbReference type="ChEBI" id="CHEBI:29101"/>
    </reaction>
</comment>
<dbReference type="GO" id="GO:0005230">
    <property type="term" value="F:extracellular ligand-gated monoatomic ion channel activity"/>
    <property type="evidence" value="ECO:0007669"/>
    <property type="project" value="InterPro"/>
</dbReference>
<dbReference type="InterPro" id="IPR018000">
    <property type="entry name" value="Neurotransmitter_ion_chnl_CS"/>
</dbReference>
<feature type="transmembrane region" description="Helical" evidence="20">
    <location>
        <begin position="228"/>
        <end position="245"/>
    </location>
</feature>
<keyword evidence="7 20" id="KW-0406">Ion transport</keyword>
<feature type="transmembrane region" description="Helical" evidence="20">
    <location>
        <begin position="195"/>
        <end position="216"/>
    </location>
</feature>
<proteinExistence type="inferred from homology"/>
<evidence type="ECO:0000256" key="14">
    <source>
        <dbReference type="ARBA" id="ARBA00023303"/>
    </source>
</evidence>
<dbReference type="PANTHER" id="PTHR18945">
    <property type="entry name" value="NEUROTRANSMITTER GATED ION CHANNEL"/>
    <property type="match status" value="1"/>
</dbReference>
<dbReference type="InterPro" id="IPR006202">
    <property type="entry name" value="Neur_chan_lig-bd"/>
</dbReference>
<evidence type="ECO:0000256" key="17">
    <source>
        <dbReference type="ARBA" id="ARBA00036239"/>
    </source>
</evidence>
<evidence type="ECO:0000256" key="4">
    <source>
        <dbReference type="ARBA" id="ARBA00022729"/>
    </source>
</evidence>
<organism evidence="23 24">
    <name type="scientific">Muraenolepis orangiensis</name>
    <name type="common">Patagonian moray cod</name>
    <dbReference type="NCBI Taxonomy" id="630683"/>
    <lineage>
        <taxon>Eukaryota</taxon>
        <taxon>Metazoa</taxon>
        <taxon>Chordata</taxon>
        <taxon>Craniata</taxon>
        <taxon>Vertebrata</taxon>
        <taxon>Euteleostomi</taxon>
        <taxon>Actinopterygii</taxon>
        <taxon>Neopterygii</taxon>
        <taxon>Teleostei</taxon>
        <taxon>Neoteleostei</taxon>
        <taxon>Acanthomorphata</taxon>
        <taxon>Zeiogadaria</taxon>
        <taxon>Gadariae</taxon>
        <taxon>Gadiformes</taxon>
        <taxon>Muraenolepidoidei</taxon>
        <taxon>Muraenolepididae</taxon>
        <taxon>Muraenolepis</taxon>
    </lineage>
</organism>
<dbReference type="InterPro" id="IPR038050">
    <property type="entry name" value="Neuro_actylchol_rec"/>
</dbReference>
<reference evidence="23" key="1">
    <citation type="submission" date="2022-07" db="EMBL/GenBank/DDBJ databases">
        <title>Chromosome-level genome of Muraenolepis orangiensis.</title>
        <authorList>
            <person name="Kim J."/>
        </authorList>
    </citation>
    <scope>NUCLEOTIDE SEQUENCE</scope>
    <source>
        <strain evidence="23">KU_S4_2022</strain>
        <tissue evidence="23">Muscle</tissue>
    </source>
</reference>
<dbReference type="InterPro" id="IPR006029">
    <property type="entry name" value="Neurotrans-gated_channel_TM"/>
</dbReference>
<evidence type="ECO:0000256" key="1">
    <source>
        <dbReference type="ARBA" id="ARBA00022448"/>
    </source>
</evidence>
<evidence type="ECO:0000256" key="19">
    <source>
        <dbReference type="ARBA" id="ARBA00037540"/>
    </source>
</evidence>
<evidence type="ECO:0000256" key="6">
    <source>
        <dbReference type="ARBA" id="ARBA00023018"/>
    </source>
</evidence>
<sequence length="413" mass="46866">MELKKGIQLISLSVVLFHVSFILVGILGINDKSQTLTTFIWLWLEWDTEGLSWDEEECGTDTVFLDRENVWVPDIFITEFMDEDVSPTMPYVMLDNTGRIYNGKPLKVVSSCNLKIETFPFDVQNCTLTFGSYLHDSSHIRMVLGDSAENILEYSSNSLQTIGEWNLLDITATTYYGAFQDVQFNIVLGRRSRSYVVNLIIPSGLLVTVDLFSFMLPPESVDRSAFKMTLILGYTVFLLLMNDMLPATGSSTPTINVFFSISLALMVASLLETILITNIQSSSNYHEVPRWVSILVLQYLAPVLGFTRKQGSNRVTVHLMPTPRIEIHNPSTHPGPISPDHQPLQPAHDPVVEELRKLSHYLQSIRLQVDKHYEVTKASRDWDMVGMVIDRLLFILYIIFICSTIVSMAILWT</sequence>
<dbReference type="SUPFAM" id="SSF90112">
    <property type="entry name" value="Neurotransmitter-gated ion-channel transmembrane pore"/>
    <property type="match status" value="1"/>
</dbReference>
<evidence type="ECO:0000256" key="20">
    <source>
        <dbReference type="RuleBase" id="RU000687"/>
    </source>
</evidence>
<dbReference type="PRINTS" id="PR00252">
    <property type="entry name" value="NRIONCHANNEL"/>
</dbReference>
<keyword evidence="13" id="KW-1071">Ligand-gated ion channel</keyword>
<comment type="catalytic activity">
    <reaction evidence="16">
        <text>K(+)(in) = K(+)(out)</text>
        <dbReference type="Rhea" id="RHEA:29463"/>
        <dbReference type="ChEBI" id="CHEBI:29103"/>
    </reaction>
</comment>
<evidence type="ECO:0008006" key="25">
    <source>
        <dbReference type="Google" id="ProtNLM"/>
    </source>
</evidence>
<comment type="caution">
    <text evidence="20">Lacks conserved residue(s) required for the propagation of feature annotation.</text>
</comment>
<dbReference type="Pfam" id="PF02931">
    <property type="entry name" value="Neur_chan_LBD"/>
    <property type="match status" value="1"/>
</dbReference>
<dbReference type="PROSITE" id="PS00236">
    <property type="entry name" value="NEUROTR_ION_CHANNEL"/>
    <property type="match status" value="1"/>
</dbReference>
<feature type="domain" description="Neurotransmitter-gated ion-channel ligand-binding" evidence="21">
    <location>
        <begin position="18"/>
        <end position="191"/>
    </location>
</feature>
<keyword evidence="12" id="KW-0628">Postsynaptic cell membrane</keyword>
<name>A0A9Q0DFR0_9TELE</name>
<dbReference type="AlphaFoldDB" id="A0A9Q0DFR0"/>
<dbReference type="InterPro" id="IPR036734">
    <property type="entry name" value="Neur_chan_lig-bd_sf"/>
</dbReference>
<comment type="subcellular location">
    <subcellularLocation>
        <location evidence="15">Postsynaptic cell membrane</location>
        <topology evidence="15">Multi-pass membrane protein</topology>
    </subcellularLocation>
</comment>
<comment type="caution">
    <text evidence="23">The sequence shown here is derived from an EMBL/GenBank/DDBJ whole genome shotgun (WGS) entry which is preliminary data.</text>
</comment>
<evidence type="ECO:0000259" key="22">
    <source>
        <dbReference type="Pfam" id="PF02932"/>
    </source>
</evidence>
<evidence type="ECO:0000256" key="15">
    <source>
        <dbReference type="ARBA" id="ARBA00034104"/>
    </source>
</evidence>
<keyword evidence="2" id="KW-1003">Cell membrane</keyword>
<evidence type="ECO:0000256" key="18">
    <source>
        <dbReference type="ARBA" id="ARBA00036634"/>
    </source>
</evidence>
<evidence type="ECO:0000256" key="2">
    <source>
        <dbReference type="ARBA" id="ARBA00022475"/>
    </source>
</evidence>
<keyword evidence="24" id="KW-1185">Reference proteome</keyword>
<dbReference type="Pfam" id="PF02932">
    <property type="entry name" value="Neur_chan_memb"/>
    <property type="match status" value="1"/>
</dbReference>
<evidence type="ECO:0000256" key="13">
    <source>
        <dbReference type="ARBA" id="ARBA00023286"/>
    </source>
</evidence>
<comment type="similarity">
    <text evidence="20">Belongs to the ligand-gated ion channel (TC 1.A.9) family.</text>
</comment>
<dbReference type="InterPro" id="IPR049944">
    <property type="entry name" value="LGIC_TM_5-HT3"/>
</dbReference>
<dbReference type="InterPro" id="IPR006201">
    <property type="entry name" value="Neur_channel"/>
</dbReference>
<keyword evidence="9" id="KW-1015">Disulfide bond</keyword>